<gene>
    <name evidence="1" type="ORF">DERYTH_LOCUS21249</name>
</gene>
<dbReference type="OrthoDB" id="2453084at2759"/>
<name>A0A9N9JPB0_9GLOM</name>
<sequence length="147" mass="16503">IFYFGGAIPVQESFSCTILGYSDNPNNGYCSRNCVAIIKNFNPSDYDMRNDSLKLDIGYFTNCNAVFSNSFYTVTKVLYVDLVDGQGYFHFSDIVPVQTNITYQFWAYFGFSNYENSTDPTDNECFGGCMGAAQNLIPTDDIIISSF</sequence>
<accession>A0A9N9JPB0</accession>
<dbReference type="AlphaFoldDB" id="A0A9N9JPB0"/>
<organism evidence="1 2">
    <name type="scientific">Dentiscutata erythropus</name>
    <dbReference type="NCBI Taxonomy" id="1348616"/>
    <lineage>
        <taxon>Eukaryota</taxon>
        <taxon>Fungi</taxon>
        <taxon>Fungi incertae sedis</taxon>
        <taxon>Mucoromycota</taxon>
        <taxon>Glomeromycotina</taxon>
        <taxon>Glomeromycetes</taxon>
        <taxon>Diversisporales</taxon>
        <taxon>Gigasporaceae</taxon>
        <taxon>Dentiscutata</taxon>
    </lineage>
</organism>
<dbReference type="Proteomes" id="UP000789405">
    <property type="component" value="Unassembled WGS sequence"/>
</dbReference>
<dbReference type="EMBL" id="CAJVPY010026707">
    <property type="protein sequence ID" value="CAG8790156.1"/>
    <property type="molecule type" value="Genomic_DNA"/>
</dbReference>
<reference evidence="1" key="1">
    <citation type="submission" date="2021-06" db="EMBL/GenBank/DDBJ databases">
        <authorList>
            <person name="Kallberg Y."/>
            <person name="Tangrot J."/>
            <person name="Rosling A."/>
        </authorList>
    </citation>
    <scope>NUCLEOTIDE SEQUENCE</scope>
    <source>
        <strain evidence="1">MA453B</strain>
    </source>
</reference>
<protein>
    <submittedName>
        <fullName evidence="1">8477_t:CDS:1</fullName>
    </submittedName>
</protein>
<feature type="non-terminal residue" evidence="1">
    <location>
        <position position="1"/>
    </location>
</feature>
<evidence type="ECO:0000313" key="1">
    <source>
        <dbReference type="EMBL" id="CAG8790156.1"/>
    </source>
</evidence>
<keyword evidence="2" id="KW-1185">Reference proteome</keyword>
<proteinExistence type="predicted"/>
<comment type="caution">
    <text evidence="1">The sequence shown here is derived from an EMBL/GenBank/DDBJ whole genome shotgun (WGS) entry which is preliminary data.</text>
</comment>
<evidence type="ECO:0000313" key="2">
    <source>
        <dbReference type="Proteomes" id="UP000789405"/>
    </source>
</evidence>